<keyword evidence="1" id="KW-0812">Transmembrane</keyword>
<dbReference type="Proteomes" id="UP001472866">
    <property type="component" value="Chromosome 02"/>
</dbReference>
<feature type="transmembrane region" description="Helical" evidence="1">
    <location>
        <begin position="6"/>
        <end position="27"/>
    </location>
</feature>
<evidence type="ECO:0000313" key="2">
    <source>
        <dbReference type="EMBL" id="WZN60185.1"/>
    </source>
</evidence>
<accession>A0AAX4P380</accession>
<protein>
    <submittedName>
        <fullName evidence="2">Uncharacterized protein</fullName>
    </submittedName>
</protein>
<keyword evidence="1" id="KW-1133">Transmembrane helix</keyword>
<sequence length="109" mass="12186">MYFIDVVVMLLQPTLYIFFAALSLAQFQILYSYALHYLSLASEKFGVAGGVYFQTVHAHLERVLGSPGAMKFNFTHVLLASVLIAALVSVEKLRIIIDRSISMNKTKTN</sequence>
<gene>
    <name evidence="2" type="ORF">HKI87_02g17140</name>
</gene>
<dbReference type="EMBL" id="CP151502">
    <property type="protein sequence ID" value="WZN60185.1"/>
    <property type="molecule type" value="Genomic_DNA"/>
</dbReference>
<organism evidence="2 3">
    <name type="scientific">Chloropicon roscoffensis</name>
    <dbReference type="NCBI Taxonomy" id="1461544"/>
    <lineage>
        <taxon>Eukaryota</taxon>
        <taxon>Viridiplantae</taxon>
        <taxon>Chlorophyta</taxon>
        <taxon>Chloropicophyceae</taxon>
        <taxon>Chloropicales</taxon>
        <taxon>Chloropicaceae</taxon>
        <taxon>Chloropicon</taxon>
    </lineage>
</organism>
<feature type="transmembrane region" description="Helical" evidence="1">
    <location>
        <begin position="73"/>
        <end position="90"/>
    </location>
</feature>
<proteinExistence type="predicted"/>
<dbReference type="AlphaFoldDB" id="A0AAX4P380"/>
<keyword evidence="1" id="KW-0472">Membrane</keyword>
<keyword evidence="3" id="KW-1185">Reference proteome</keyword>
<name>A0AAX4P380_9CHLO</name>
<evidence type="ECO:0000313" key="3">
    <source>
        <dbReference type="Proteomes" id="UP001472866"/>
    </source>
</evidence>
<reference evidence="2 3" key="1">
    <citation type="submission" date="2024-03" db="EMBL/GenBank/DDBJ databases">
        <title>Complete genome sequence of the green alga Chloropicon roscoffensis RCC1871.</title>
        <authorList>
            <person name="Lemieux C."/>
            <person name="Pombert J.-F."/>
            <person name="Otis C."/>
            <person name="Turmel M."/>
        </authorList>
    </citation>
    <scope>NUCLEOTIDE SEQUENCE [LARGE SCALE GENOMIC DNA]</scope>
    <source>
        <strain evidence="2 3">RCC1871</strain>
    </source>
</reference>
<evidence type="ECO:0000256" key="1">
    <source>
        <dbReference type="SAM" id="Phobius"/>
    </source>
</evidence>